<feature type="transmembrane region" description="Helical" evidence="1">
    <location>
        <begin position="6"/>
        <end position="27"/>
    </location>
</feature>
<dbReference type="EMBL" id="CP020748">
    <property type="protein sequence ID" value="ARJ25898.1"/>
    <property type="molecule type" value="Genomic_DNA"/>
</dbReference>
<evidence type="ECO:0008006" key="4">
    <source>
        <dbReference type="Google" id="ProtNLM"/>
    </source>
</evidence>
<evidence type="ECO:0000313" key="2">
    <source>
        <dbReference type="EMBL" id="ARJ25898.1"/>
    </source>
</evidence>
<accession>A0A1W6AJ61</accession>
<keyword evidence="1" id="KW-1133">Transmembrane helix</keyword>
<keyword evidence="1" id="KW-0472">Membrane</keyword>
<sequence>MGELKGFILSLLLFISIFLPFQLFLSIQSIHQNAFMKVTTEIQQMVDSEGGVTPKIQGVANRLRSKGYELNFKDQKGSNVSGKQPVGTVIEIQYRYKYINVYREQTLETSNYVSVLRR</sequence>
<evidence type="ECO:0000313" key="3">
    <source>
        <dbReference type="Proteomes" id="UP000192932"/>
    </source>
</evidence>
<keyword evidence="2" id="KW-0614">Plasmid</keyword>
<protein>
    <recommendedName>
        <fullName evidence="4">DUF4320 family protein</fullName>
    </recommendedName>
</protein>
<dbReference type="RefSeq" id="WP_000504256.1">
    <property type="nucleotide sequence ID" value="NZ_CP020748.1"/>
</dbReference>
<dbReference type="Proteomes" id="UP000192932">
    <property type="component" value="Plasmid unnamed5"/>
</dbReference>
<evidence type="ECO:0000256" key="1">
    <source>
        <dbReference type="SAM" id="Phobius"/>
    </source>
</evidence>
<reference evidence="2 3" key="1">
    <citation type="submission" date="2017-04" db="EMBL/GenBank/DDBJ databases">
        <title>The Characteristic of a Fine Plant Growth-Promoting Rhizobacteria Bacillus mycoides Gnyt1 and its Whole Genome Sequencing Analysis.</title>
        <authorList>
            <person name="Li J.H."/>
            <person name="Yao T."/>
        </authorList>
    </citation>
    <scope>NUCLEOTIDE SEQUENCE [LARGE SCALE GENOMIC DNA]</scope>
    <source>
        <strain evidence="2 3">Gnyt1</strain>
        <plasmid evidence="3">Plasmid unnamed5</plasmid>
    </source>
</reference>
<gene>
    <name evidence="2" type="ORF">B7492_33215</name>
</gene>
<dbReference type="AlphaFoldDB" id="A0A1W6AJ61"/>
<organism evidence="2 3">
    <name type="scientific">Bacillus mycoides</name>
    <dbReference type="NCBI Taxonomy" id="1405"/>
    <lineage>
        <taxon>Bacteria</taxon>
        <taxon>Bacillati</taxon>
        <taxon>Bacillota</taxon>
        <taxon>Bacilli</taxon>
        <taxon>Bacillales</taxon>
        <taxon>Bacillaceae</taxon>
        <taxon>Bacillus</taxon>
        <taxon>Bacillus cereus group</taxon>
    </lineage>
</organism>
<geneLocation type="plasmid" evidence="2 3">
    <name>unnamed5</name>
</geneLocation>
<keyword evidence="1" id="KW-0812">Transmembrane</keyword>
<proteinExistence type="predicted"/>
<name>A0A1W6AJ61_BACMY</name>